<protein>
    <submittedName>
        <fullName evidence="2">Uncharacterized protein</fullName>
    </submittedName>
</protein>
<feature type="non-terminal residue" evidence="2">
    <location>
        <position position="82"/>
    </location>
</feature>
<evidence type="ECO:0000256" key="1">
    <source>
        <dbReference type="SAM" id="Phobius"/>
    </source>
</evidence>
<keyword evidence="1" id="KW-0812">Transmembrane</keyword>
<accession>A0A7C3GMH4</accession>
<dbReference type="Proteomes" id="UP000886042">
    <property type="component" value="Unassembled WGS sequence"/>
</dbReference>
<name>A0A7C3GMH4_9PROT</name>
<reference evidence="2" key="1">
    <citation type="journal article" date="2020" name="mSystems">
        <title>Genome- and Community-Level Interaction Insights into Carbon Utilization and Element Cycling Functions of Hydrothermarchaeota in Hydrothermal Sediment.</title>
        <authorList>
            <person name="Zhou Z."/>
            <person name="Liu Y."/>
            <person name="Xu W."/>
            <person name="Pan J."/>
            <person name="Luo Z.H."/>
            <person name="Li M."/>
        </authorList>
    </citation>
    <scope>NUCLEOTIDE SEQUENCE [LARGE SCALE GENOMIC DNA]</scope>
    <source>
        <strain evidence="2">HyVt-489</strain>
    </source>
</reference>
<comment type="caution">
    <text evidence="2">The sequence shown here is derived from an EMBL/GenBank/DDBJ whole genome shotgun (WGS) entry which is preliminary data.</text>
</comment>
<dbReference type="AlphaFoldDB" id="A0A7C3GMH4"/>
<evidence type="ECO:0000313" key="2">
    <source>
        <dbReference type="EMBL" id="HFB55597.1"/>
    </source>
</evidence>
<sequence>MDTFFLVLVITILPIMVHAGGLGIAPAVAIGGGAGILGYHPRSIWTGLKNAPPSILLVFLLLFWGLVSTLWSPYPVRGFLSN</sequence>
<gene>
    <name evidence="2" type="ORF">ENJ46_06695</name>
</gene>
<keyword evidence="1" id="KW-0472">Membrane</keyword>
<feature type="transmembrane region" description="Helical" evidence="1">
    <location>
        <begin position="55"/>
        <end position="74"/>
    </location>
</feature>
<keyword evidence="1" id="KW-1133">Transmembrane helix</keyword>
<proteinExistence type="predicted"/>
<dbReference type="EMBL" id="DRMN01000430">
    <property type="protein sequence ID" value="HFB55597.1"/>
    <property type="molecule type" value="Genomic_DNA"/>
</dbReference>
<organism evidence="2">
    <name type="scientific">Hellea balneolensis</name>
    <dbReference type="NCBI Taxonomy" id="287478"/>
    <lineage>
        <taxon>Bacteria</taxon>
        <taxon>Pseudomonadati</taxon>
        <taxon>Pseudomonadota</taxon>
        <taxon>Alphaproteobacteria</taxon>
        <taxon>Maricaulales</taxon>
        <taxon>Robiginitomaculaceae</taxon>
        <taxon>Hellea</taxon>
    </lineage>
</organism>